<keyword evidence="3" id="KW-0804">Transcription</keyword>
<keyword evidence="1" id="KW-0805">Transcription regulation</keyword>
<reference evidence="5 6" key="1">
    <citation type="submission" date="2017-04" db="EMBL/GenBank/DDBJ databases">
        <authorList>
            <person name="Afonso C.L."/>
            <person name="Miller P.J."/>
            <person name="Scott M.A."/>
            <person name="Spackman E."/>
            <person name="Goraichik I."/>
            <person name="Dimitrov K.M."/>
            <person name="Suarez D.L."/>
            <person name="Swayne D.E."/>
        </authorList>
    </citation>
    <scope>NUCLEOTIDE SEQUENCE [LARGE SCALE GENOMIC DNA]</scope>
    <source>
        <strain evidence="5 6">DSM 43828</strain>
    </source>
</reference>
<dbReference type="InterPro" id="IPR011008">
    <property type="entry name" value="Dimeric_a/b-barrel"/>
</dbReference>
<evidence type="ECO:0000259" key="4">
    <source>
        <dbReference type="PROSITE" id="PS50956"/>
    </source>
</evidence>
<dbReference type="InterPro" id="IPR036390">
    <property type="entry name" value="WH_DNA-bd_sf"/>
</dbReference>
<name>A0A1Y5X553_KIBAR</name>
<dbReference type="SUPFAM" id="SSF46785">
    <property type="entry name" value="Winged helix' DNA-binding domain"/>
    <property type="match status" value="2"/>
</dbReference>
<evidence type="ECO:0000256" key="3">
    <source>
        <dbReference type="ARBA" id="ARBA00023163"/>
    </source>
</evidence>
<dbReference type="SMART" id="SM00344">
    <property type="entry name" value="HTH_ASNC"/>
    <property type="match status" value="2"/>
</dbReference>
<dbReference type="InterPro" id="IPR019887">
    <property type="entry name" value="Tscrpt_reg_AsnC/Lrp_C"/>
</dbReference>
<proteinExistence type="predicted"/>
<dbReference type="PRINTS" id="PR00033">
    <property type="entry name" value="HTHASNC"/>
</dbReference>
<dbReference type="Gene3D" id="1.10.10.10">
    <property type="entry name" value="Winged helix-like DNA-binding domain superfamily/Winged helix DNA-binding domain"/>
    <property type="match status" value="2"/>
</dbReference>
<dbReference type="SUPFAM" id="SSF54909">
    <property type="entry name" value="Dimeric alpha+beta barrel"/>
    <property type="match status" value="1"/>
</dbReference>
<accession>A0A1Y5X553</accession>
<evidence type="ECO:0000313" key="5">
    <source>
        <dbReference type="EMBL" id="SMC71431.1"/>
    </source>
</evidence>
<keyword evidence="6" id="KW-1185">Reference proteome</keyword>
<organism evidence="5 6">
    <name type="scientific">Kibdelosporangium aridum</name>
    <dbReference type="NCBI Taxonomy" id="2030"/>
    <lineage>
        <taxon>Bacteria</taxon>
        <taxon>Bacillati</taxon>
        <taxon>Actinomycetota</taxon>
        <taxon>Actinomycetes</taxon>
        <taxon>Pseudonocardiales</taxon>
        <taxon>Pseudonocardiaceae</taxon>
        <taxon>Kibdelosporangium</taxon>
    </lineage>
</organism>
<evidence type="ECO:0000256" key="2">
    <source>
        <dbReference type="ARBA" id="ARBA00023125"/>
    </source>
</evidence>
<dbReference type="InterPro" id="IPR036388">
    <property type="entry name" value="WH-like_DNA-bd_sf"/>
</dbReference>
<dbReference type="AlphaFoldDB" id="A0A1Y5X553"/>
<sequence>MMDPVTLDPVDRGLVHALQIDGRAPLRTIATVIGVSENTVARRYQRLRSAGVLRVVGTVNGARLGYTAWTLRLQCTPDAASAVAAALADRQDTSWVYLLSGGTEISCNTQARSVGERDTLLLSKLPRTRRVASVTAHSILRATALPSSWQGLHWLSEDQVAQLMPEPHAQDDTPITLDPGDTVLLEALSRDGRTGYAELATLTGWSDSTVKRRMDHLRRGGVLSYMLDIPPSALGFGAEARLWMRVKPSELVATAEELARHPEVSFAAVTTGPTNLITAVNCRDNADLYRYLTERVSALDAVRDMETAPVIRTVKRAGAVLPV</sequence>
<protein>
    <submittedName>
        <fullName evidence="5">DNA-binding transcriptional regulator, Lrp family</fullName>
    </submittedName>
</protein>
<dbReference type="Proteomes" id="UP000192674">
    <property type="component" value="Unassembled WGS sequence"/>
</dbReference>
<gene>
    <name evidence="5" type="ORF">SAMN05661093_01643</name>
</gene>
<feature type="domain" description="HTH asnC-type" evidence="4">
    <location>
        <begin position="7"/>
        <end position="67"/>
    </location>
</feature>
<dbReference type="PANTHER" id="PTHR30154">
    <property type="entry name" value="LEUCINE-RESPONSIVE REGULATORY PROTEIN"/>
    <property type="match status" value="1"/>
</dbReference>
<dbReference type="InterPro" id="IPR019888">
    <property type="entry name" value="Tscrpt_reg_AsnC-like"/>
</dbReference>
<dbReference type="Pfam" id="PF01037">
    <property type="entry name" value="AsnC_trans_reg"/>
    <property type="match status" value="1"/>
</dbReference>
<dbReference type="Pfam" id="PF13404">
    <property type="entry name" value="HTH_AsnC-type"/>
    <property type="match status" value="2"/>
</dbReference>
<dbReference type="PANTHER" id="PTHR30154:SF34">
    <property type="entry name" value="TRANSCRIPTIONAL REGULATOR AZLB"/>
    <property type="match status" value="1"/>
</dbReference>
<dbReference type="GO" id="GO:0043200">
    <property type="term" value="P:response to amino acid"/>
    <property type="evidence" value="ECO:0007669"/>
    <property type="project" value="TreeGrafter"/>
</dbReference>
<dbReference type="PROSITE" id="PS50956">
    <property type="entry name" value="HTH_ASNC_2"/>
    <property type="match status" value="1"/>
</dbReference>
<dbReference type="Gene3D" id="3.30.70.920">
    <property type="match status" value="1"/>
</dbReference>
<dbReference type="InterPro" id="IPR000485">
    <property type="entry name" value="AsnC-type_HTH_dom"/>
</dbReference>
<evidence type="ECO:0000313" key="6">
    <source>
        <dbReference type="Proteomes" id="UP000192674"/>
    </source>
</evidence>
<dbReference type="GO" id="GO:0005829">
    <property type="term" value="C:cytosol"/>
    <property type="evidence" value="ECO:0007669"/>
    <property type="project" value="TreeGrafter"/>
</dbReference>
<dbReference type="GO" id="GO:0043565">
    <property type="term" value="F:sequence-specific DNA binding"/>
    <property type="evidence" value="ECO:0007669"/>
    <property type="project" value="InterPro"/>
</dbReference>
<dbReference type="EMBL" id="FWXV01000001">
    <property type="protein sequence ID" value="SMC71431.1"/>
    <property type="molecule type" value="Genomic_DNA"/>
</dbReference>
<evidence type="ECO:0000256" key="1">
    <source>
        <dbReference type="ARBA" id="ARBA00023015"/>
    </source>
</evidence>
<keyword evidence="2 5" id="KW-0238">DNA-binding</keyword>